<dbReference type="SUPFAM" id="SSF51735">
    <property type="entry name" value="NAD(P)-binding Rossmann-fold domains"/>
    <property type="match status" value="1"/>
</dbReference>
<dbReference type="EMBL" id="BKAM01000045">
    <property type="protein sequence ID" value="GEP73025.1"/>
    <property type="molecule type" value="Genomic_DNA"/>
</dbReference>
<dbReference type="InterPro" id="IPR036291">
    <property type="entry name" value="NAD(P)-bd_dom_sf"/>
</dbReference>
<reference evidence="1 2" key="1">
    <citation type="submission" date="2019-07" db="EMBL/GenBank/DDBJ databases">
        <title>Whole genome shotgun sequence of Lactobacillus rapi NBRC 109618.</title>
        <authorList>
            <person name="Hosoyama A."/>
            <person name="Uohara A."/>
            <person name="Ohji S."/>
            <person name="Ichikawa N."/>
        </authorList>
    </citation>
    <scope>NUCLEOTIDE SEQUENCE [LARGE SCALE GENOMIC DNA]</scope>
    <source>
        <strain evidence="1 2">NBRC 109618</strain>
    </source>
</reference>
<protein>
    <submittedName>
        <fullName evidence="1">NADPH:quinone reductase</fullName>
    </submittedName>
</protein>
<dbReference type="RefSeq" id="WP_054747467.1">
    <property type="nucleotide sequence ID" value="NZ_BKAM01000045.1"/>
</dbReference>
<dbReference type="InterPro" id="IPR011032">
    <property type="entry name" value="GroES-like_sf"/>
</dbReference>
<name>A0A512PP89_9LACO</name>
<dbReference type="STRING" id="1423795.FD12_GL001353"/>
<evidence type="ECO:0000313" key="2">
    <source>
        <dbReference type="Proteomes" id="UP000321569"/>
    </source>
</evidence>
<dbReference type="Proteomes" id="UP000321569">
    <property type="component" value="Unassembled WGS sequence"/>
</dbReference>
<accession>A0A512PP89</accession>
<dbReference type="Gene3D" id="3.40.50.720">
    <property type="entry name" value="NAD(P)-binding Rossmann-like Domain"/>
    <property type="match status" value="1"/>
</dbReference>
<dbReference type="Gene3D" id="3.90.180.10">
    <property type="entry name" value="Medium-chain alcohol dehydrogenases, catalytic domain"/>
    <property type="match status" value="1"/>
</dbReference>
<dbReference type="PANTHER" id="PTHR43677:SF1">
    <property type="entry name" value="ACRYLYL-COA REDUCTASE ACUI-RELATED"/>
    <property type="match status" value="1"/>
</dbReference>
<sequence>MNGIVQMDYSGISGLEIRSLPDPVKHPLSAIIETKFTPVLPYDILIEEGKLGDLKPVKLPMVVGYGFGGIVQDVGGLRDRDLIGQKVIGANLNGSNSELINSVIPPLLFRVPDEVPLGDATTIIGGGDAALYATNQINATNQDTVLITGAAGSVGTYLIQLLKNLGTTVIAMGHSSNHEFLHAVGANFVIDYDHPLKPQLADVPMVNKIIDSVGSAALLDQLTDYEGAPTIFSLSLTHYQPHNPDQHFSFGNGNVGLHGYRDLLSKLAQGTLKAYVQHTYPFTDVKAAQQALKTQHSRGRRLLQYNEGGLK</sequence>
<dbReference type="PANTHER" id="PTHR43677">
    <property type="entry name" value="SHORT-CHAIN DEHYDROGENASE/REDUCTASE"/>
    <property type="match status" value="1"/>
</dbReference>
<dbReference type="OrthoDB" id="110915at2"/>
<dbReference type="SUPFAM" id="SSF50129">
    <property type="entry name" value="GroES-like"/>
    <property type="match status" value="1"/>
</dbReference>
<organism evidence="1 2">
    <name type="scientific">Lentilactobacillus rapi</name>
    <dbReference type="NCBI Taxonomy" id="481723"/>
    <lineage>
        <taxon>Bacteria</taxon>
        <taxon>Bacillati</taxon>
        <taxon>Bacillota</taxon>
        <taxon>Bacilli</taxon>
        <taxon>Lactobacillales</taxon>
        <taxon>Lactobacillaceae</taxon>
        <taxon>Lentilactobacillus</taxon>
    </lineage>
</organism>
<dbReference type="GO" id="GO:0043957">
    <property type="term" value="F:acryloyl-CoA reductase (NADPH) activity"/>
    <property type="evidence" value="ECO:0007669"/>
    <property type="project" value="TreeGrafter"/>
</dbReference>
<dbReference type="AlphaFoldDB" id="A0A512PP89"/>
<evidence type="ECO:0000313" key="1">
    <source>
        <dbReference type="EMBL" id="GEP73025.1"/>
    </source>
</evidence>
<dbReference type="InterPro" id="IPR051397">
    <property type="entry name" value="Zn-ADH-like_protein"/>
</dbReference>
<gene>
    <name evidence="1" type="ORF">LRA02_18930</name>
</gene>
<comment type="caution">
    <text evidence="1">The sequence shown here is derived from an EMBL/GenBank/DDBJ whole genome shotgun (WGS) entry which is preliminary data.</text>
</comment>
<dbReference type="Pfam" id="PF13602">
    <property type="entry name" value="ADH_zinc_N_2"/>
    <property type="match status" value="1"/>
</dbReference>
<proteinExistence type="predicted"/>